<proteinExistence type="predicted"/>
<dbReference type="InterPro" id="IPR000073">
    <property type="entry name" value="AB_hydrolase_1"/>
</dbReference>
<name>A0A0R2FZ98_9LACO</name>
<organism evidence="4 5">
    <name type="scientific">Lactobacillus selangorensis</name>
    <dbReference type="NCBI Taxonomy" id="81857"/>
    <lineage>
        <taxon>Bacteria</taxon>
        <taxon>Bacillati</taxon>
        <taxon>Bacillota</taxon>
        <taxon>Bacilli</taxon>
        <taxon>Lactobacillales</taxon>
        <taxon>Lactobacillaceae</taxon>
        <taxon>Lactobacillus</taxon>
    </lineage>
</organism>
<dbReference type="GO" id="GO:0004601">
    <property type="term" value="F:peroxidase activity"/>
    <property type="evidence" value="ECO:0007669"/>
    <property type="project" value="UniProtKB-KW"/>
</dbReference>
<protein>
    <submittedName>
        <fullName evidence="4">Halo peroxidase</fullName>
    </submittedName>
</protein>
<keyword evidence="4" id="KW-0560">Oxidoreductase</keyword>
<gene>
    <name evidence="3" type="ORF">IV38_GL000517</name>
    <name evidence="4" type="ORF">IV40_GL000151</name>
</gene>
<evidence type="ECO:0000313" key="6">
    <source>
        <dbReference type="Proteomes" id="UP000051751"/>
    </source>
</evidence>
<dbReference type="InterPro" id="IPR050266">
    <property type="entry name" value="AB_hydrolase_sf"/>
</dbReference>
<keyword evidence="1" id="KW-0378">Hydrolase</keyword>
<dbReference type="GO" id="GO:0016787">
    <property type="term" value="F:hydrolase activity"/>
    <property type="evidence" value="ECO:0007669"/>
    <property type="project" value="UniProtKB-KW"/>
</dbReference>
<comment type="caution">
    <text evidence="4">The sequence shown here is derived from an EMBL/GenBank/DDBJ whole genome shotgun (WGS) entry which is preliminary data.</text>
</comment>
<dbReference type="AlphaFoldDB" id="A0A0R2FZ98"/>
<dbReference type="Gene3D" id="3.40.50.1820">
    <property type="entry name" value="alpha/beta hydrolase"/>
    <property type="match status" value="1"/>
</dbReference>
<dbReference type="InterPro" id="IPR029058">
    <property type="entry name" value="AB_hydrolase_fold"/>
</dbReference>
<dbReference type="Pfam" id="PF12697">
    <property type="entry name" value="Abhydrolase_6"/>
    <property type="match status" value="1"/>
</dbReference>
<dbReference type="EMBL" id="JQAT01000001">
    <property type="protein sequence ID" value="KRN29630.1"/>
    <property type="molecule type" value="Genomic_DNA"/>
</dbReference>
<dbReference type="GO" id="GO:0016020">
    <property type="term" value="C:membrane"/>
    <property type="evidence" value="ECO:0007669"/>
    <property type="project" value="TreeGrafter"/>
</dbReference>
<evidence type="ECO:0000313" key="4">
    <source>
        <dbReference type="EMBL" id="KRN33841.1"/>
    </source>
</evidence>
<dbReference type="PANTHER" id="PTHR43798">
    <property type="entry name" value="MONOACYLGLYCEROL LIPASE"/>
    <property type="match status" value="1"/>
</dbReference>
<evidence type="ECO:0000313" key="5">
    <source>
        <dbReference type="Proteomes" id="UP000051645"/>
    </source>
</evidence>
<dbReference type="PANTHER" id="PTHR43798:SF31">
    <property type="entry name" value="AB HYDROLASE SUPERFAMILY PROTEIN YCLE"/>
    <property type="match status" value="1"/>
</dbReference>
<sequence>MKFVTSDQVALDYTDQGTGPVVLILTGFGGQKVIWNRQLPIFLKRGMRVLNLDLRNQGASQHTSHGLRMSRLGMDIAEFMAAQQVTHFGIMGNSMGAAAANAYLSLFGQQRVDWLIDVDQPAKMVNDATWQYGFKGLTWANFPSRFDQPLGPSTYRHIDDDTFALVQAAEKAHPFDAKLDQPLLVDHAFQDWRDVLHQFTHPYLMIAGQESPYYPSVFAALTAAKMARAQAVVIPAAGHVVMAEQSRHFNQVLQQFLNGLA</sequence>
<dbReference type="STRING" id="81857.IV38_GL000517"/>
<dbReference type="SUPFAM" id="SSF53474">
    <property type="entry name" value="alpha/beta-Hydrolases"/>
    <property type="match status" value="1"/>
</dbReference>
<evidence type="ECO:0000256" key="1">
    <source>
        <dbReference type="ARBA" id="ARBA00022801"/>
    </source>
</evidence>
<evidence type="ECO:0000313" key="3">
    <source>
        <dbReference type="EMBL" id="KRN29630.1"/>
    </source>
</evidence>
<dbReference type="PATRIC" id="fig|81857.3.peg.521"/>
<keyword evidence="5" id="KW-1185">Reference proteome</keyword>
<dbReference type="OrthoDB" id="9805423at2"/>
<dbReference type="Proteomes" id="UP000051751">
    <property type="component" value="Unassembled WGS sequence"/>
</dbReference>
<reference evidence="5 6" key="1">
    <citation type="journal article" date="2015" name="Genome Announc.">
        <title>Expanding the biotechnology potential of lactobacilli through comparative genomics of 213 strains and associated genera.</title>
        <authorList>
            <person name="Sun Z."/>
            <person name="Harris H.M."/>
            <person name="McCann A."/>
            <person name="Guo C."/>
            <person name="Argimon S."/>
            <person name="Zhang W."/>
            <person name="Yang X."/>
            <person name="Jeffery I.B."/>
            <person name="Cooney J.C."/>
            <person name="Kagawa T.F."/>
            <person name="Liu W."/>
            <person name="Song Y."/>
            <person name="Salvetti E."/>
            <person name="Wrobel A."/>
            <person name="Rasinkangas P."/>
            <person name="Parkhill J."/>
            <person name="Rea M.C."/>
            <person name="O'Sullivan O."/>
            <person name="Ritari J."/>
            <person name="Douillard F.P."/>
            <person name="Paul Ross R."/>
            <person name="Yang R."/>
            <person name="Briner A.E."/>
            <person name="Felis G.E."/>
            <person name="de Vos W.M."/>
            <person name="Barrangou R."/>
            <person name="Klaenhammer T.R."/>
            <person name="Caufield P.W."/>
            <person name="Cui Y."/>
            <person name="Zhang H."/>
            <person name="O'Toole P.W."/>
        </authorList>
    </citation>
    <scope>NUCLEOTIDE SEQUENCE [LARGE SCALE GENOMIC DNA]</scope>
    <source>
        <strain evidence="3 6">ATCC BAA-66</strain>
        <strain evidence="4 5">DSM 13344</strain>
    </source>
</reference>
<keyword evidence="4" id="KW-0575">Peroxidase</keyword>
<dbReference type="Proteomes" id="UP000051645">
    <property type="component" value="Unassembled WGS sequence"/>
</dbReference>
<dbReference type="EMBL" id="JQAZ01000001">
    <property type="protein sequence ID" value="KRN33841.1"/>
    <property type="molecule type" value="Genomic_DNA"/>
</dbReference>
<dbReference type="RefSeq" id="WP_057768439.1">
    <property type="nucleotide sequence ID" value="NZ_JQAT01000001.1"/>
</dbReference>
<accession>A0A0R2FZ98</accession>
<evidence type="ECO:0000259" key="2">
    <source>
        <dbReference type="Pfam" id="PF12697"/>
    </source>
</evidence>
<feature type="domain" description="AB hydrolase-1" evidence="2">
    <location>
        <begin position="22"/>
        <end position="245"/>
    </location>
</feature>